<reference evidence="1" key="1">
    <citation type="submission" date="2018-05" db="EMBL/GenBank/DDBJ databases">
        <authorList>
            <person name="Lanie J.A."/>
            <person name="Ng W.-L."/>
            <person name="Kazmierczak K.M."/>
            <person name="Andrzejewski T.M."/>
            <person name="Davidsen T.M."/>
            <person name="Wayne K.J."/>
            <person name="Tettelin H."/>
            <person name="Glass J.I."/>
            <person name="Rusch D."/>
            <person name="Podicherti R."/>
            <person name="Tsui H.-C.T."/>
            <person name="Winkler M.E."/>
        </authorList>
    </citation>
    <scope>NUCLEOTIDE SEQUENCE</scope>
</reference>
<dbReference type="InterPro" id="IPR010869">
    <property type="entry name" value="DUF1501"/>
</dbReference>
<feature type="non-terminal residue" evidence="1">
    <location>
        <position position="80"/>
    </location>
</feature>
<dbReference type="NCBIfam" id="TIGR01409">
    <property type="entry name" value="TAT_signal_seq"/>
    <property type="match status" value="1"/>
</dbReference>
<protein>
    <submittedName>
        <fullName evidence="1">Uncharacterized protein</fullName>
    </submittedName>
</protein>
<dbReference type="Pfam" id="PF07394">
    <property type="entry name" value="DUF1501"/>
    <property type="match status" value="1"/>
</dbReference>
<proteinExistence type="predicted"/>
<name>A0A382ZCB3_9ZZZZ</name>
<dbReference type="InterPro" id="IPR006311">
    <property type="entry name" value="TAT_signal"/>
</dbReference>
<dbReference type="InterPro" id="IPR019546">
    <property type="entry name" value="TAT_signal_bac_arc"/>
</dbReference>
<evidence type="ECO:0000313" key="1">
    <source>
        <dbReference type="EMBL" id="SVD93156.1"/>
    </source>
</evidence>
<organism evidence="1">
    <name type="scientific">marine metagenome</name>
    <dbReference type="NCBI Taxonomy" id="408172"/>
    <lineage>
        <taxon>unclassified sequences</taxon>
        <taxon>metagenomes</taxon>
        <taxon>ecological metagenomes</taxon>
    </lineage>
</organism>
<sequence length="80" mass="8476">MNPLIQNRRSFLAHAGIGIGSTALASMLGSSAQAASAWPASLHADASIRPKAKRVIFLCMAGGPSHLETLDYKPKLKEMD</sequence>
<dbReference type="PROSITE" id="PS51318">
    <property type="entry name" value="TAT"/>
    <property type="match status" value="1"/>
</dbReference>
<gene>
    <name evidence="1" type="ORF">METZ01_LOCUS446010</name>
</gene>
<dbReference type="EMBL" id="UINC01182760">
    <property type="protein sequence ID" value="SVD93156.1"/>
    <property type="molecule type" value="Genomic_DNA"/>
</dbReference>
<accession>A0A382ZCB3</accession>
<dbReference type="AlphaFoldDB" id="A0A382ZCB3"/>